<keyword evidence="12" id="KW-1185">Reference proteome</keyword>
<keyword evidence="4" id="KW-0547">Nucleotide-binding</keyword>
<accession>A0A840BYZ9</accession>
<comment type="similarity">
    <text evidence="2">Belongs to the ABC transporter superfamily.</text>
</comment>
<dbReference type="InterPro" id="IPR010128">
    <property type="entry name" value="ATPase_T1SS_PrtD-like"/>
</dbReference>
<dbReference type="GO" id="GO:0005524">
    <property type="term" value="F:ATP binding"/>
    <property type="evidence" value="ECO:0007669"/>
    <property type="project" value="UniProtKB-KW"/>
</dbReference>
<dbReference type="SMART" id="SM00382">
    <property type="entry name" value="AAA"/>
    <property type="match status" value="1"/>
</dbReference>
<dbReference type="GO" id="GO:0034040">
    <property type="term" value="F:ATPase-coupled lipid transmembrane transporter activity"/>
    <property type="evidence" value="ECO:0007669"/>
    <property type="project" value="TreeGrafter"/>
</dbReference>
<dbReference type="EMBL" id="JACIEN010000004">
    <property type="protein sequence ID" value="MBB4018374.1"/>
    <property type="molecule type" value="Genomic_DNA"/>
</dbReference>
<dbReference type="PROSITE" id="PS00211">
    <property type="entry name" value="ABC_TRANSPORTER_1"/>
    <property type="match status" value="1"/>
</dbReference>
<organism evidence="11 12">
    <name type="scientific">Chelatococcus caeni</name>
    <dbReference type="NCBI Taxonomy" id="1348468"/>
    <lineage>
        <taxon>Bacteria</taxon>
        <taxon>Pseudomonadati</taxon>
        <taxon>Pseudomonadota</taxon>
        <taxon>Alphaproteobacteria</taxon>
        <taxon>Hyphomicrobiales</taxon>
        <taxon>Chelatococcaceae</taxon>
        <taxon>Chelatococcus</taxon>
    </lineage>
</organism>
<keyword evidence="6 8" id="KW-1133">Transmembrane helix</keyword>
<dbReference type="PANTHER" id="PTHR24221">
    <property type="entry name" value="ATP-BINDING CASSETTE SUB-FAMILY B"/>
    <property type="match status" value="1"/>
</dbReference>
<feature type="transmembrane region" description="Helical" evidence="8">
    <location>
        <begin position="68"/>
        <end position="88"/>
    </location>
</feature>
<dbReference type="Gene3D" id="1.20.1560.10">
    <property type="entry name" value="ABC transporter type 1, transmembrane domain"/>
    <property type="match status" value="1"/>
</dbReference>
<evidence type="ECO:0000256" key="1">
    <source>
        <dbReference type="ARBA" id="ARBA00004651"/>
    </source>
</evidence>
<evidence type="ECO:0000259" key="10">
    <source>
        <dbReference type="PROSITE" id="PS50929"/>
    </source>
</evidence>
<dbReference type="InterPro" id="IPR036640">
    <property type="entry name" value="ABC1_TM_sf"/>
</dbReference>
<dbReference type="Proteomes" id="UP000577362">
    <property type="component" value="Unassembled WGS sequence"/>
</dbReference>
<keyword evidence="5 11" id="KW-0067">ATP-binding</keyword>
<dbReference type="SUPFAM" id="SSF90123">
    <property type="entry name" value="ABC transporter transmembrane region"/>
    <property type="match status" value="1"/>
</dbReference>
<sequence>MPRVSARLATGKDRPESLVSLLGAIPGRGVFVWVVVFSVAINTLLLILPLFAILVFDRVLTSGSIETLVALTALAFGALGFGAAFDVLRDRLLGRLAVRFEQHVAPLVLKASIADPARRTEGGIHDIVRVRELRGLLSSGTIPMLIDAPFLPGFIVVLYLIHPYYGHIALGGAAILAVLAVVSQRIARAEREGAAAAAGRAQGTLDGMIRHAHLIRVMGWRTGAVREFLRLNDEALAPVVRASERVAAVASIARMLRMALQVAAIAVGAWLVLQNEALPGSMIASSIIISRTLAPMEHLVAAWRPLMAARDAWTHVRAAIAAVLAERRKTLLPPPSGAIDVQGLVFRTGEARRPILAGVTFACPPASVVVVIGPTGAGKSTLLRMIAGLARPTTGIIRLDGASLDNWDADQLGRYVGYLPQEAELMGGTVAEAIAGFDENATDDDVVRAALLANAHDMILSLPRGYQTEIGRDGSKLSGGQRQRIGLARAFFGDRRLVLLDEPNSNLDHDGEEALCDAIREARIRGATVLVASHRPRLLTVADFILFLRDGAQVAFGVPGEVMPRSMARPASVRPMKPAHSGVGP</sequence>
<evidence type="ECO:0000313" key="11">
    <source>
        <dbReference type="EMBL" id="MBB4018374.1"/>
    </source>
</evidence>
<dbReference type="InterPro" id="IPR011527">
    <property type="entry name" value="ABC1_TM_dom"/>
</dbReference>
<dbReference type="Pfam" id="PF00664">
    <property type="entry name" value="ABC_membrane"/>
    <property type="match status" value="1"/>
</dbReference>
<dbReference type="SUPFAM" id="SSF52540">
    <property type="entry name" value="P-loop containing nucleoside triphosphate hydrolases"/>
    <property type="match status" value="1"/>
</dbReference>
<evidence type="ECO:0000313" key="12">
    <source>
        <dbReference type="Proteomes" id="UP000577362"/>
    </source>
</evidence>
<dbReference type="InterPro" id="IPR003593">
    <property type="entry name" value="AAA+_ATPase"/>
</dbReference>
<dbReference type="NCBIfam" id="TIGR01842">
    <property type="entry name" value="type_I_sec_PrtD"/>
    <property type="match status" value="1"/>
</dbReference>
<dbReference type="Gene3D" id="3.40.50.300">
    <property type="entry name" value="P-loop containing nucleotide triphosphate hydrolases"/>
    <property type="match status" value="1"/>
</dbReference>
<gene>
    <name evidence="11" type="ORF">GGR16_003421</name>
</gene>
<name>A0A840BYZ9_9HYPH</name>
<dbReference type="GO" id="GO:0005886">
    <property type="term" value="C:plasma membrane"/>
    <property type="evidence" value="ECO:0007669"/>
    <property type="project" value="UniProtKB-SubCell"/>
</dbReference>
<reference evidence="11 12" key="1">
    <citation type="submission" date="2020-08" db="EMBL/GenBank/DDBJ databases">
        <title>Genomic Encyclopedia of Type Strains, Phase IV (KMG-IV): sequencing the most valuable type-strain genomes for metagenomic binning, comparative biology and taxonomic classification.</title>
        <authorList>
            <person name="Goeker M."/>
        </authorList>
    </citation>
    <scope>NUCLEOTIDE SEQUENCE [LARGE SCALE GENOMIC DNA]</scope>
    <source>
        <strain evidence="11 12">DSM 103737</strain>
    </source>
</reference>
<dbReference type="PROSITE" id="PS50893">
    <property type="entry name" value="ABC_TRANSPORTER_2"/>
    <property type="match status" value="1"/>
</dbReference>
<feature type="transmembrane region" description="Helical" evidence="8">
    <location>
        <begin position="30"/>
        <end position="56"/>
    </location>
</feature>
<feature type="transmembrane region" description="Helical" evidence="8">
    <location>
        <begin position="164"/>
        <end position="182"/>
    </location>
</feature>
<evidence type="ECO:0000256" key="4">
    <source>
        <dbReference type="ARBA" id="ARBA00022741"/>
    </source>
</evidence>
<comment type="caution">
    <text evidence="11">The sequence shown here is derived from an EMBL/GenBank/DDBJ whole genome shotgun (WGS) entry which is preliminary data.</text>
</comment>
<dbReference type="GO" id="GO:0030256">
    <property type="term" value="C:type I protein secretion system complex"/>
    <property type="evidence" value="ECO:0007669"/>
    <property type="project" value="InterPro"/>
</dbReference>
<dbReference type="RefSeq" id="WP_210289601.1">
    <property type="nucleotide sequence ID" value="NZ_JACIEN010000004.1"/>
</dbReference>
<dbReference type="AlphaFoldDB" id="A0A840BYZ9"/>
<evidence type="ECO:0000256" key="2">
    <source>
        <dbReference type="ARBA" id="ARBA00005417"/>
    </source>
</evidence>
<evidence type="ECO:0000256" key="7">
    <source>
        <dbReference type="ARBA" id="ARBA00023136"/>
    </source>
</evidence>
<feature type="domain" description="ABC transporter" evidence="9">
    <location>
        <begin position="339"/>
        <end position="575"/>
    </location>
</feature>
<evidence type="ECO:0000259" key="9">
    <source>
        <dbReference type="PROSITE" id="PS50893"/>
    </source>
</evidence>
<feature type="transmembrane region" description="Helical" evidence="8">
    <location>
        <begin position="136"/>
        <end position="158"/>
    </location>
</feature>
<dbReference type="Pfam" id="PF00005">
    <property type="entry name" value="ABC_tran"/>
    <property type="match status" value="1"/>
</dbReference>
<dbReference type="GO" id="GO:0030253">
    <property type="term" value="P:protein secretion by the type I secretion system"/>
    <property type="evidence" value="ECO:0007669"/>
    <property type="project" value="InterPro"/>
</dbReference>
<dbReference type="InterPro" id="IPR003439">
    <property type="entry name" value="ABC_transporter-like_ATP-bd"/>
</dbReference>
<evidence type="ECO:0000256" key="6">
    <source>
        <dbReference type="ARBA" id="ARBA00022989"/>
    </source>
</evidence>
<dbReference type="InterPro" id="IPR027417">
    <property type="entry name" value="P-loop_NTPase"/>
</dbReference>
<dbReference type="InterPro" id="IPR017871">
    <property type="entry name" value="ABC_transporter-like_CS"/>
</dbReference>
<evidence type="ECO:0000256" key="8">
    <source>
        <dbReference type="SAM" id="Phobius"/>
    </source>
</evidence>
<protein>
    <submittedName>
        <fullName evidence="11">ATP-binding cassette subfamily C protein</fullName>
    </submittedName>
</protein>
<dbReference type="InterPro" id="IPR039421">
    <property type="entry name" value="Type_1_exporter"/>
</dbReference>
<keyword evidence="3 8" id="KW-0812">Transmembrane</keyword>
<dbReference type="GO" id="GO:0140359">
    <property type="term" value="F:ABC-type transporter activity"/>
    <property type="evidence" value="ECO:0007669"/>
    <property type="project" value="InterPro"/>
</dbReference>
<feature type="domain" description="ABC transmembrane type-1" evidence="10">
    <location>
        <begin position="32"/>
        <end position="308"/>
    </location>
</feature>
<evidence type="ECO:0000256" key="3">
    <source>
        <dbReference type="ARBA" id="ARBA00022692"/>
    </source>
</evidence>
<evidence type="ECO:0000256" key="5">
    <source>
        <dbReference type="ARBA" id="ARBA00022840"/>
    </source>
</evidence>
<proteinExistence type="inferred from homology"/>
<dbReference type="PANTHER" id="PTHR24221:SF654">
    <property type="entry name" value="ATP-BINDING CASSETTE SUB-FAMILY B MEMBER 6"/>
    <property type="match status" value="1"/>
</dbReference>
<dbReference type="PROSITE" id="PS50929">
    <property type="entry name" value="ABC_TM1F"/>
    <property type="match status" value="1"/>
</dbReference>
<dbReference type="GO" id="GO:0016887">
    <property type="term" value="F:ATP hydrolysis activity"/>
    <property type="evidence" value="ECO:0007669"/>
    <property type="project" value="InterPro"/>
</dbReference>
<comment type="subcellular location">
    <subcellularLocation>
        <location evidence="1">Cell membrane</location>
        <topology evidence="1">Multi-pass membrane protein</topology>
    </subcellularLocation>
</comment>
<keyword evidence="7 8" id="KW-0472">Membrane</keyword>